<evidence type="ECO:0000313" key="1">
    <source>
        <dbReference type="EMBL" id="AOK26463.1"/>
    </source>
</evidence>
<sequence length="134" mass="15737">MPPSSFGTRVAAPYALADRFAIRGRRNDSRRLRNRRRIGQVKTSHPFPRIFYVRARQIGDVCVQCVRLRIAQHTQDTVHKHVRLRQAFFRSTKAREVARADHQTRIRTLDVDVRTIKFFPDRRLAAQALDEQFA</sequence>
<dbReference type="EMBL" id="CP013447">
    <property type="protein sequence ID" value="AOK26463.1"/>
    <property type="molecule type" value="Genomic_DNA"/>
</dbReference>
<accession>A0AAU8UM17</accession>
<reference evidence="1 2" key="1">
    <citation type="submission" date="2015-12" db="EMBL/GenBank/DDBJ databases">
        <title>Diversity of Burkholderia near neighbor genomes.</title>
        <authorList>
            <person name="Sahl J."/>
            <person name="Wagner D."/>
            <person name="Keim P."/>
        </authorList>
    </citation>
    <scope>NUCLEOTIDE SEQUENCE [LARGE SCALE GENOMIC DNA]</scope>
    <source>
        <strain evidence="1 2">MSMB1189WGS</strain>
    </source>
</reference>
<dbReference type="AlphaFoldDB" id="A0AAU8UM17"/>
<gene>
    <name evidence="1" type="ORF">WK67_27795</name>
</gene>
<organism evidence="1 2">
    <name type="scientific">Burkholderia ubonensis</name>
    <dbReference type="NCBI Taxonomy" id="101571"/>
    <lineage>
        <taxon>Bacteria</taxon>
        <taxon>Pseudomonadati</taxon>
        <taxon>Pseudomonadota</taxon>
        <taxon>Betaproteobacteria</taxon>
        <taxon>Burkholderiales</taxon>
        <taxon>Burkholderiaceae</taxon>
        <taxon>Burkholderia</taxon>
        <taxon>Burkholderia cepacia complex</taxon>
    </lineage>
</organism>
<protein>
    <submittedName>
        <fullName evidence="1">Uncharacterized protein</fullName>
    </submittedName>
</protein>
<evidence type="ECO:0000313" key="2">
    <source>
        <dbReference type="Proteomes" id="UP000095100"/>
    </source>
</evidence>
<name>A0AAU8UM17_9BURK</name>
<dbReference type="Proteomes" id="UP000095100">
    <property type="component" value="Chromosome 2"/>
</dbReference>
<proteinExistence type="predicted"/>